<evidence type="ECO:0008006" key="4">
    <source>
        <dbReference type="Google" id="ProtNLM"/>
    </source>
</evidence>
<feature type="region of interest" description="Disordered" evidence="1">
    <location>
        <begin position="156"/>
        <end position="253"/>
    </location>
</feature>
<gene>
    <name evidence="2" type="ORF">JOF47_001013</name>
</gene>
<proteinExistence type="predicted"/>
<sequence>MGIVLVEGQSDAIAVQTLAERLGLPAPRVLAVGGSKGARRAAEALAGQQLIGLVDAAERRDFEAVLQTVFICDPDLEAEFVRALGVEGVEEVMAQQGELESFRRLQSQPALRGQPVEHQLARFFGGRSGNKARYARLLALAVPLDTIPAPLAGLLGTVGNGSGSPRAGRRGHDRSGYRSGSIRHHAGVNPQCSPGDRTAPPNPALPGPAALAFGDPRRLPGLATASEVASSRASTSQAPPATSAASFGSPPGRITGLINVAPTTITEAMSASFVVTHG</sequence>
<name>A0ABS4XAK5_9MICC</name>
<keyword evidence="3" id="KW-1185">Reference proteome</keyword>
<evidence type="ECO:0000313" key="3">
    <source>
        <dbReference type="Proteomes" id="UP001296993"/>
    </source>
</evidence>
<comment type="caution">
    <text evidence="2">The sequence shown here is derived from an EMBL/GenBank/DDBJ whole genome shotgun (WGS) entry which is preliminary data.</text>
</comment>
<evidence type="ECO:0000256" key="1">
    <source>
        <dbReference type="SAM" id="MobiDB-lite"/>
    </source>
</evidence>
<protein>
    <recommendedName>
        <fullName evidence="4">ATP-dependent endonuclease</fullName>
    </recommendedName>
</protein>
<dbReference type="EMBL" id="JAGIOF010000001">
    <property type="protein sequence ID" value="MBP2385502.1"/>
    <property type="molecule type" value="Genomic_DNA"/>
</dbReference>
<evidence type="ECO:0000313" key="2">
    <source>
        <dbReference type="EMBL" id="MBP2385502.1"/>
    </source>
</evidence>
<reference evidence="2 3" key="1">
    <citation type="submission" date="2021-03" db="EMBL/GenBank/DDBJ databases">
        <title>Sequencing the genomes of 1000 actinobacteria strains.</title>
        <authorList>
            <person name="Klenk H.-P."/>
        </authorList>
    </citation>
    <scope>NUCLEOTIDE SEQUENCE [LARGE SCALE GENOMIC DNA]</scope>
    <source>
        <strain evidence="2 3">DSM 15797</strain>
    </source>
</reference>
<dbReference type="RefSeq" id="WP_209996341.1">
    <property type="nucleotide sequence ID" value="NZ_BAAAJY010000007.1"/>
</dbReference>
<organism evidence="2 3">
    <name type="scientific">Paeniglutamicibacter kerguelensis</name>
    <dbReference type="NCBI Taxonomy" id="254788"/>
    <lineage>
        <taxon>Bacteria</taxon>
        <taxon>Bacillati</taxon>
        <taxon>Actinomycetota</taxon>
        <taxon>Actinomycetes</taxon>
        <taxon>Micrococcales</taxon>
        <taxon>Micrococcaceae</taxon>
        <taxon>Paeniglutamicibacter</taxon>
    </lineage>
</organism>
<accession>A0ABS4XAK5</accession>
<feature type="compositionally biased region" description="Low complexity" evidence="1">
    <location>
        <begin position="229"/>
        <end position="246"/>
    </location>
</feature>
<dbReference type="Proteomes" id="UP001296993">
    <property type="component" value="Unassembled WGS sequence"/>
</dbReference>